<evidence type="ECO:0000256" key="2">
    <source>
        <dbReference type="ARBA" id="ARBA00007185"/>
    </source>
</evidence>
<feature type="region of interest" description="Disordered" evidence="11">
    <location>
        <begin position="28"/>
        <end position="66"/>
    </location>
</feature>
<dbReference type="InterPro" id="IPR015931">
    <property type="entry name" value="Acnase/IPM_dHydase_lsu_aba_1/3"/>
</dbReference>
<evidence type="ECO:0000313" key="16">
    <source>
        <dbReference type="Proteomes" id="UP000515123"/>
    </source>
</evidence>
<keyword evidence="4 10" id="KW-0004">4Fe-4S</keyword>
<dbReference type="GO" id="GO:0006102">
    <property type="term" value="P:isocitrate metabolic process"/>
    <property type="evidence" value="ECO:0007669"/>
    <property type="project" value="UniProtKB-ARBA"/>
</dbReference>
<keyword evidence="5" id="KW-0479">Metal-binding</keyword>
<dbReference type="Proteomes" id="UP000515123">
    <property type="component" value="Linkage group 8"/>
</dbReference>
<dbReference type="GO" id="GO:0046872">
    <property type="term" value="F:metal ion binding"/>
    <property type="evidence" value="ECO:0007669"/>
    <property type="project" value="UniProtKB-KW"/>
</dbReference>
<evidence type="ECO:0000256" key="11">
    <source>
        <dbReference type="SAM" id="MobiDB-lite"/>
    </source>
</evidence>
<dbReference type="FunFam" id="3.30.499.10:FF:000005">
    <property type="entry name" value="cytoplasmic aconitate hydratase"/>
    <property type="match status" value="1"/>
</dbReference>
<keyword evidence="7 10" id="KW-0411">Iron-sulfur</keyword>
<dbReference type="EMBL" id="LSRQ01000210">
    <property type="protein sequence ID" value="OAY84556.1"/>
    <property type="molecule type" value="Genomic_DNA"/>
</dbReference>
<dbReference type="SMR" id="A0A199W5N0"/>
<dbReference type="FunFam" id="3.20.19.10:FF:000001">
    <property type="entry name" value="Aconitate hydratase"/>
    <property type="match status" value="1"/>
</dbReference>
<dbReference type="GO" id="GO:0003994">
    <property type="term" value="F:aconitate hydratase activity"/>
    <property type="evidence" value="ECO:0007669"/>
    <property type="project" value="UniProtKB-EC"/>
</dbReference>
<dbReference type="GO" id="GO:0051539">
    <property type="term" value="F:4 iron, 4 sulfur cluster binding"/>
    <property type="evidence" value="ECO:0007669"/>
    <property type="project" value="UniProtKB-KW"/>
</dbReference>
<evidence type="ECO:0000313" key="15">
    <source>
        <dbReference type="Proteomes" id="UP000092600"/>
    </source>
</evidence>
<dbReference type="InterPro" id="IPR036008">
    <property type="entry name" value="Aconitase_4Fe-4S_dom"/>
</dbReference>
<dbReference type="InterPro" id="IPR018136">
    <property type="entry name" value="Aconitase_4Fe-4S_BS"/>
</dbReference>
<keyword evidence="16" id="KW-1185">Reference proteome</keyword>
<keyword evidence="8 10" id="KW-0456">Lyase</keyword>
<dbReference type="PANTHER" id="PTHR11670">
    <property type="entry name" value="ACONITASE/IRON-RESPONSIVE ELEMENT FAMILY MEMBER"/>
    <property type="match status" value="1"/>
</dbReference>
<dbReference type="FunFam" id="3.30.499.10:FF:000002">
    <property type="entry name" value="Aconitate hydratase"/>
    <property type="match status" value="1"/>
</dbReference>
<dbReference type="Pfam" id="PF00694">
    <property type="entry name" value="Aconitase_C"/>
    <property type="match status" value="1"/>
</dbReference>
<accession>A0A199W5N0</accession>
<dbReference type="EC" id="4.2.1.3" evidence="3 10"/>
<dbReference type="RefSeq" id="XP_020093300.1">
    <property type="nucleotide sequence ID" value="XM_020237711.1"/>
</dbReference>
<dbReference type="CDD" id="cd01580">
    <property type="entry name" value="AcnA_IRP_Swivel"/>
    <property type="match status" value="1"/>
</dbReference>
<evidence type="ECO:0000313" key="17">
    <source>
        <dbReference type="RefSeq" id="XP_020093300.1"/>
    </source>
</evidence>
<evidence type="ECO:0000256" key="7">
    <source>
        <dbReference type="ARBA" id="ARBA00023014"/>
    </source>
</evidence>
<feature type="compositionally biased region" description="Pro residues" evidence="11">
    <location>
        <begin position="42"/>
        <end position="58"/>
    </location>
</feature>
<feature type="domain" description="Aconitase A/isopropylmalate dehydratase small subunit swivel" evidence="13">
    <location>
        <begin position="795"/>
        <end position="922"/>
    </location>
</feature>
<evidence type="ECO:0000256" key="1">
    <source>
        <dbReference type="ARBA" id="ARBA00001966"/>
    </source>
</evidence>
<comment type="catalytic activity">
    <reaction evidence="9 10">
        <text>citrate = D-threo-isocitrate</text>
        <dbReference type="Rhea" id="RHEA:10336"/>
        <dbReference type="ChEBI" id="CHEBI:15562"/>
        <dbReference type="ChEBI" id="CHEBI:16947"/>
        <dbReference type="EC" id="4.2.1.3"/>
    </reaction>
</comment>
<dbReference type="Proteomes" id="UP000092600">
    <property type="component" value="Unassembled WGS sequence"/>
</dbReference>
<dbReference type="InterPro" id="IPR006249">
    <property type="entry name" value="Aconitase/IRP2"/>
</dbReference>
<dbReference type="OrthoDB" id="2224430at2759"/>
<dbReference type="InterPro" id="IPR015928">
    <property type="entry name" value="Aconitase/3IPM_dehydase_swvl"/>
</dbReference>
<feature type="region of interest" description="Disordered" evidence="11">
    <location>
        <begin position="1"/>
        <end position="20"/>
    </location>
</feature>
<dbReference type="GO" id="GO:0006101">
    <property type="term" value="P:citrate metabolic process"/>
    <property type="evidence" value="ECO:0007669"/>
    <property type="project" value="UniProtKB-ARBA"/>
</dbReference>
<comment type="function">
    <text evidence="10">Catalyzes the isomerization of citrate to isocitrate via cis-aconitate.</text>
</comment>
<dbReference type="InterPro" id="IPR000573">
    <property type="entry name" value="AconitaseA/IPMdHydase_ssu_swvl"/>
</dbReference>
<dbReference type="InterPro" id="IPR001030">
    <property type="entry name" value="Acoase/IPM_deHydtase_lsu_aba"/>
</dbReference>
<protein>
    <recommendedName>
        <fullName evidence="3 10">Aconitate hydratase</fullName>
        <shortName evidence="10">Aconitase</shortName>
        <ecNumber evidence="3 10">4.2.1.3</ecNumber>
    </recommendedName>
</protein>
<sequence>MTLITGALNRSSRLSSSLSAIGRPSPLFLSSSSPSSSSSPLPQNPNPRSPPSSPPPSTPSFSSSFASRIGDWRSPISHRAAIRSSAAVAERFERRFASVATRNSYDSILSTLSKPGGGDFGKYYSLPALDDPRIDRLPYSIRILLESAIRNCDDFQVTGKDVEKILDWENTSPKQVEIPFKPARVLLQDFTGVPAVVDLACMRDAMNKLGSDSNKINPLVPVDLVIDHSVQVDVARSENAVQANMELEFHRNKERFGFLKWGSSAFHNMLVVPPGSGIVHQVNLEYLARVVFNSSGILYPDSVVGTDSHTTMVDGLGVAGWGVGGIEAEAAMLGQPMSMVLPGVVGFKLSGKLKNGVTATDLVLTVTQMLRKHGVVGKFVEFYGKGMSELSLADRATIANMSPEYGATMGFFPVDHVTLQYLKLTGRSDENVAMIESYLRANKMFVDYSQPQTERVYSSYLELNLEDVEPCVSGPKRPHDRVPLKEMKKDWQSCLDNNVGFKGFAVPKETQNKVADFSFHGTPAQIKHGDVVIAAITSCTNTSNPSVMLGAALVAKKACELGLEVKPWIKTSLAPGSGVVTKYLEKSGLQKYLNQLGFHIVGYGCTTCIGNSGDLDESVSAAISENDIVAAAVLSGNRNFEGRVHPFTRANYLASPPLVVAYALAGTVNIDFETQPIGIGKDGKEVYFRDIWPSNEEIAEVVQSSVLPDMFRNTYEAITKGNSMWNQLSVSANTLYSWDPTSTYIHEPPYFKGMTMSPPGPHPVKDAYCLLNFGDSITTDHISPAGSIHKDSPAAKYLMEHGVERKDFNSYGSRRGNDEVMARGTFANIRLVNKLLKGEVGPKTIHIPSGEKLSVFDAATRYKSECHDTVILAGAEYGSGSSRDWAAKGPMLLGVKAVIAKSFERIHRSNLVGMGIIPLCFKPGEDAETLGLTGHERYTINLPTDVSDIKPGQSVTVATDDGKSFTCTVRFDTEVELAYYNHGGILPFVIRNLIDAKH</sequence>
<dbReference type="Gene3D" id="3.30.499.10">
    <property type="entry name" value="Aconitase, domain 3"/>
    <property type="match status" value="2"/>
</dbReference>
<dbReference type="InterPro" id="IPR044137">
    <property type="entry name" value="AcnA_IRP_Swivel"/>
</dbReference>
<evidence type="ECO:0000256" key="5">
    <source>
        <dbReference type="ARBA" id="ARBA00022723"/>
    </source>
</evidence>
<dbReference type="SUPFAM" id="SSF53732">
    <property type="entry name" value="Aconitase iron-sulfur domain"/>
    <property type="match status" value="1"/>
</dbReference>
<organism evidence="14 15">
    <name type="scientific">Ananas comosus</name>
    <name type="common">Pineapple</name>
    <name type="synonym">Ananas ananas</name>
    <dbReference type="NCBI Taxonomy" id="4615"/>
    <lineage>
        <taxon>Eukaryota</taxon>
        <taxon>Viridiplantae</taxon>
        <taxon>Streptophyta</taxon>
        <taxon>Embryophyta</taxon>
        <taxon>Tracheophyta</taxon>
        <taxon>Spermatophyta</taxon>
        <taxon>Magnoliopsida</taxon>
        <taxon>Liliopsida</taxon>
        <taxon>Poales</taxon>
        <taxon>Bromeliaceae</taxon>
        <taxon>Bromelioideae</taxon>
        <taxon>Ananas</taxon>
    </lineage>
</organism>
<dbReference type="Gene3D" id="3.20.19.10">
    <property type="entry name" value="Aconitase, domain 4"/>
    <property type="match status" value="1"/>
</dbReference>
<evidence type="ECO:0000256" key="10">
    <source>
        <dbReference type="RuleBase" id="RU361275"/>
    </source>
</evidence>
<evidence type="ECO:0000256" key="9">
    <source>
        <dbReference type="ARBA" id="ARBA00023501"/>
    </source>
</evidence>
<dbReference type="GeneID" id="109713589"/>
<evidence type="ECO:0000256" key="6">
    <source>
        <dbReference type="ARBA" id="ARBA00023004"/>
    </source>
</evidence>
<dbReference type="PROSITE" id="PS01244">
    <property type="entry name" value="ACONITASE_2"/>
    <property type="match status" value="1"/>
</dbReference>
<feature type="compositionally biased region" description="Low complexity" evidence="11">
    <location>
        <begin position="10"/>
        <end position="20"/>
    </location>
</feature>
<dbReference type="AlphaFoldDB" id="A0A199W5N0"/>
<dbReference type="NCBIfam" id="NF009520">
    <property type="entry name" value="PRK12881.1"/>
    <property type="match status" value="1"/>
</dbReference>
<dbReference type="NCBIfam" id="TIGR01341">
    <property type="entry name" value="aconitase_1"/>
    <property type="match status" value="1"/>
</dbReference>
<dbReference type="Gramene" id="Aco011788.1.mrna1">
    <property type="protein sequence ID" value="Aco011788.1.mrna1"/>
    <property type="gene ID" value="Aco011788.1.path1"/>
</dbReference>
<proteinExistence type="inferred from homology"/>
<dbReference type="PRINTS" id="PR00415">
    <property type="entry name" value="ACONITASE"/>
</dbReference>
<comment type="cofactor">
    <cofactor evidence="1">
        <name>[4Fe-4S] cluster</name>
        <dbReference type="ChEBI" id="CHEBI:49883"/>
    </cofactor>
</comment>
<dbReference type="PROSITE" id="PS00450">
    <property type="entry name" value="ACONITASE_1"/>
    <property type="match status" value="1"/>
</dbReference>
<evidence type="ECO:0000256" key="4">
    <source>
        <dbReference type="ARBA" id="ARBA00022485"/>
    </source>
</evidence>
<dbReference type="Pfam" id="PF00330">
    <property type="entry name" value="Aconitase"/>
    <property type="match status" value="1"/>
</dbReference>
<evidence type="ECO:0000259" key="13">
    <source>
        <dbReference type="Pfam" id="PF00694"/>
    </source>
</evidence>
<evidence type="ECO:0000313" key="14">
    <source>
        <dbReference type="EMBL" id="OAY84556.1"/>
    </source>
</evidence>
<dbReference type="Gene3D" id="6.10.190.10">
    <property type="match status" value="1"/>
</dbReference>
<dbReference type="CDD" id="cd01586">
    <property type="entry name" value="AcnA_IRP"/>
    <property type="match status" value="1"/>
</dbReference>
<name>A0A199W5N0_ANACO</name>
<gene>
    <name evidence="17" type="primary">LOC109713589</name>
    <name evidence="14" type="ORF">ACMD2_03620</name>
</gene>
<feature type="compositionally biased region" description="Low complexity" evidence="11">
    <location>
        <begin position="28"/>
        <end position="41"/>
    </location>
</feature>
<evidence type="ECO:0000259" key="12">
    <source>
        <dbReference type="Pfam" id="PF00330"/>
    </source>
</evidence>
<comment type="similarity">
    <text evidence="2 10">Belongs to the aconitase/IPM isomerase family.</text>
</comment>
<reference evidence="14 15" key="1">
    <citation type="journal article" date="2016" name="DNA Res.">
        <title>The draft genome of MD-2 pineapple using hybrid error correction of long reads.</title>
        <authorList>
            <person name="Redwan R.M."/>
            <person name="Saidin A."/>
            <person name="Kumar S.V."/>
        </authorList>
    </citation>
    <scope>NUCLEOTIDE SEQUENCE [LARGE SCALE GENOMIC DNA]</scope>
    <source>
        <strain evidence="15">cv. MD2</strain>
        <tissue evidence="14">Leaf</tissue>
    </source>
</reference>
<dbReference type="NCBIfam" id="NF006757">
    <property type="entry name" value="PRK09277.1"/>
    <property type="match status" value="1"/>
</dbReference>
<keyword evidence="6 10" id="KW-0408">Iron</keyword>
<evidence type="ECO:0000256" key="3">
    <source>
        <dbReference type="ARBA" id="ARBA00012926"/>
    </source>
</evidence>
<dbReference type="SUPFAM" id="SSF52016">
    <property type="entry name" value="LeuD/IlvD-like"/>
    <property type="match status" value="1"/>
</dbReference>
<dbReference type="STRING" id="4615.A0A199W5N0"/>
<feature type="domain" description="Aconitase/3-isopropylmalate dehydratase large subunit alpha/beta/alpha" evidence="12">
    <location>
        <begin position="163"/>
        <end position="666"/>
    </location>
</feature>
<reference evidence="17" key="2">
    <citation type="submission" date="2025-04" db="UniProtKB">
        <authorList>
            <consortium name="RefSeq"/>
        </authorList>
    </citation>
    <scope>IDENTIFICATION</scope>
    <source>
        <tissue evidence="17">Leaf</tissue>
    </source>
</reference>
<evidence type="ECO:0000256" key="8">
    <source>
        <dbReference type="ARBA" id="ARBA00023239"/>
    </source>
</evidence>